<proteinExistence type="predicted"/>
<feature type="non-terminal residue" evidence="1">
    <location>
        <position position="109"/>
    </location>
</feature>
<evidence type="ECO:0000313" key="1">
    <source>
        <dbReference type="EMBL" id="SVD88623.1"/>
    </source>
</evidence>
<accession>A0A382YZK6</accession>
<name>A0A382YZK6_9ZZZZ</name>
<dbReference type="AlphaFoldDB" id="A0A382YZK6"/>
<dbReference type="EMBL" id="UINC01179768">
    <property type="protein sequence ID" value="SVD88623.1"/>
    <property type="molecule type" value="Genomic_DNA"/>
</dbReference>
<sequence length="109" mass="11945">MNMKKIIVLMIMNIGFAQEFDIDGDLKVSGNIDAQNQPVKNIGAPVDLDDAVSARVLQETLRDDYTGPYEYKLVQVGTAIQNNNSASQSTVSAYWILDETTGTANWSTS</sequence>
<protein>
    <submittedName>
        <fullName evidence="1">Uncharacterized protein</fullName>
    </submittedName>
</protein>
<organism evidence="1">
    <name type="scientific">marine metagenome</name>
    <dbReference type="NCBI Taxonomy" id="408172"/>
    <lineage>
        <taxon>unclassified sequences</taxon>
        <taxon>metagenomes</taxon>
        <taxon>ecological metagenomes</taxon>
    </lineage>
</organism>
<gene>
    <name evidence="1" type="ORF">METZ01_LOCUS441477</name>
</gene>
<reference evidence="1" key="1">
    <citation type="submission" date="2018-05" db="EMBL/GenBank/DDBJ databases">
        <authorList>
            <person name="Lanie J.A."/>
            <person name="Ng W.-L."/>
            <person name="Kazmierczak K.M."/>
            <person name="Andrzejewski T.M."/>
            <person name="Davidsen T.M."/>
            <person name="Wayne K.J."/>
            <person name="Tettelin H."/>
            <person name="Glass J.I."/>
            <person name="Rusch D."/>
            <person name="Podicherti R."/>
            <person name="Tsui H.-C.T."/>
            <person name="Winkler M.E."/>
        </authorList>
    </citation>
    <scope>NUCLEOTIDE SEQUENCE</scope>
</reference>